<evidence type="ECO:0000313" key="5">
    <source>
        <dbReference type="Proteomes" id="UP000034680"/>
    </source>
</evidence>
<dbReference type="GO" id="GO:0016020">
    <property type="term" value="C:membrane"/>
    <property type="evidence" value="ECO:0007669"/>
    <property type="project" value="TreeGrafter"/>
</dbReference>
<keyword evidence="2" id="KW-0342">GTP-binding</keyword>
<feature type="domain" description="Dynamin GTPase" evidence="3">
    <location>
        <begin position="17"/>
        <end position="248"/>
    </location>
</feature>
<dbReference type="GO" id="GO:0008017">
    <property type="term" value="F:microtubule binding"/>
    <property type="evidence" value="ECO:0007669"/>
    <property type="project" value="TreeGrafter"/>
</dbReference>
<accession>A0A0G2FQL0</accession>
<dbReference type="PRINTS" id="PR00195">
    <property type="entry name" value="DYNAMIN"/>
</dbReference>
<gene>
    <name evidence="4" type="ORF">UCDDA912_g03740</name>
</gene>
<reference evidence="4 5" key="1">
    <citation type="submission" date="2015-05" db="EMBL/GenBank/DDBJ databases">
        <title>Distinctive expansion of gene families associated with plant cell wall degradation and secondary metabolism in the genomes of grapevine trunk pathogens.</title>
        <authorList>
            <person name="Lawrence D.P."/>
            <person name="Travadon R."/>
            <person name="Rolshausen P.E."/>
            <person name="Baumgartner K."/>
        </authorList>
    </citation>
    <scope>NUCLEOTIDE SEQUENCE [LARGE SCALE GENOMIC DNA]</scope>
    <source>
        <strain evidence="4">DA912</strain>
    </source>
</reference>
<dbReference type="InterPro" id="IPR000375">
    <property type="entry name" value="Dynamin_stalk"/>
</dbReference>
<dbReference type="PANTHER" id="PTHR11566">
    <property type="entry name" value="DYNAMIN"/>
    <property type="match status" value="1"/>
</dbReference>
<dbReference type="STRING" id="1214573.A0A0G2FQL0"/>
<dbReference type="GO" id="GO:0005874">
    <property type="term" value="C:microtubule"/>
    <property type="evidence" value="ECO:0007669"/>
    <property type="project" value="TreeGrafter"/>
</dbReference>
<dbReference type="CDD" id="cd08771">
    <property type="entry name" value="DLP_1"/>
    <property type="match status" value="1"/>
</dbReference>
<evidence type="ECO:0000259" key="3">
    <source>
        <dbReference type="SMART" id="SM00053"/>
    </source>
</evidence>
<dbReference type="SUPFAM" id="SSF52540">
    <property type="entry name" value="P-loop containing nucleoside triphosphate hydrolases"/>
    <property type="match status" value="1"/>
</dbReference>
<dbReference type="EMBL" id="LCUC01000133">
    <property type="protein sequence ID" value="KKY36296.1"/>
    <property type="molecule type" value="Genomic_DNA"/>
</dbReference>
<keyword evidence="5" id="KW-1185">Reference proteome</keyword>
<dbReference type="Gene3D" id="3.40.50.300">
    <property type="entry name" value="P-loop containing nucleotide triphosphate hydrolases"/>
    <property type="match status" value="1"/>
</dbReference>
<dbReference type="AlphaFoldDB" id="A0A0G2FQL0"/>
<dbReference type="InterPro" id="IPR045063">
    <property type="entry name" value="Dynamin_N"/>
</dbReference>
<evidence type="ECO:0000256" key="1">
    <source>
        <dbReference type="ARBA" id="ARBA00022741"/>
    </source>
</evidence>
<sequence>MAVTQLQTEALSQLCSQDQLDLLNTIDQLRSEGINHYVSLPQIIVCGDQSAGKSSVLEAISGVSFPVQSNTCTRFPTELILRRTPEASSSVSIVPDASRTGPEKLSLLEFRRELEGFDGLGEMIEAAKAAMGIREHGKTFSKDLLRIEITGPERHHLTIVDLPGLIHSATKSQNDDDVDLIKDVVRKYIISAKNDLANQIVLKMAKVADPSRRRTMVNEKFFASLPQNKEVEFRLGWHVLKNPDSEKGSFSLTRRNLEEEEFFSKNIWQDLPAHLLGVANLRPRLSDVLTKQIASELPSLVQEIATKLGVCRTSLGKMGQRRATQHDQQQYLLGVSMKFQSLTKASIDGSYNDPFFEDAQSDHGYCQRLRAVIQNSNQQFARDLSARGHYRHVIEPRIEDDEESDSGGGQMTRDEFITHIQTLMSRTRGRELPGTFNPMIVEDLFREQCRPWEQILSSHVDMVAAAARNLLTLVCEHIADGTTSQHIAREIFEPALESITKTLQTKADELLEPHKNGHPITYNHYFTETLQKVRDERRMDEVRSALAQWLDKDENELDTRNCLLKGNFDTRGLMTALASRSEPDMDRFAASEALDCMEAYYKVSIMQSS</sequence>
<dbReference type="GO" id="GO:0003924">
    <property type="term" value="F:GTPase activity"/>
    <property type="evidence" value="ECO:0007669"/>
    <property type="project" value="InterPro"/>
</dbReference>
<reference evidence="4 5" key="2">
    <citation type="submission" date="2015-05" db="EMBL/GenBank/DDBJ databases">
        <authorList>
            <person name="Morales-Cruz A."/>
            <person name="Amrine K.C."/>
            <person name="Cantu D."/>
        </authorList>
    </citation>
    <scope>NUCLEOTIDE SEQUENCE [LARGE SCALE GENOMIC DNA]</scope>
    <source>
        <strain evidence="4">DA912</strain>
    </source>
</reference>
<dbReference type="GO" id="GO:0005739">
    <property type="term" value="C:mitochondrion"/>
    <property type="evidence" value="ECO:0007669"/>
    <property type="project" value="TreeGrafter"/>
</dbReference>
<dbReference type="OrthoDB" id="415706at2759"/>
<dbReference type="GO" id="GO:0006897">
    <property type="term" value="P:endocytosis"/>
    <property type="evidence" value="ECO:0007669"/>
    <property type="project" value="TreeGrafter"/>
</dbReference>
<dbReference type="InterPro" id="IPR027417">
    <property type="entry name" value="P-loop_NTPase"/>
</dbReference>
<organism evidence="4 5">
    <name type="scientific">Diaporthe ampelina</name>
    <dbReference type="NCBI Taxonomy" id="1214573"/>
    <lineage>
        <taxon>Eukaryota</taxon>
        <taxon>Fungi</taxon>
        <taxon>Dikarya</taxon>
        <taxon>Ascomycota</taxon>
        <taxon>Pezizomycotina</taxon>
        <taxon>Sordariomycetes</taxon>
        <taxon>Sordariomycetidae</taxon>
        <taxon>Diaporthales</taxon>
        <taxon>Diaporthaceae</taxon>
        <taxon>Diaporthe</taxon>
    </lineage>
</organism>
<dbReference type="GO" id="GO:0016559">
    <property type="term" value="P:peroxisome fission"/>
    <property type="evidence" value="ECO:0007669"/>
    <property type="project" value="TreeGrafter"/>
</dbReference>
<dbReference type="GO" id="GO:0048312">
    <property type="term" value="P:intracellular distribution of mitochondria"/>
    <property type="evidence" value="ECO:0007669"/>
    <property type="project" value="TreeGrafter"/>
</dbReference>
<keyword evidence="1" id="KW-0547">Nucleotide-binding</keyword>
<name>A0A0G2FQL0_9PEZI</name>
<dbReference type="Pfam" id="PF00350">
    <property type="entry name" value="Dynamin_N"/>
    <property type="match status" value="1"/>
</dbReference>
<dbReference type="Pfam" id="PF01031">
    <property type="entry name" value="Dynamin_M"/>
    <property type="match status" value="1"/>
</dbReference>
<dbReference type="GO" id="GO:0000266">
    <property type="term" value="P:mitochondrial fission"/>
    <property type="evidence" value="ECO:0007669"/>
    <property type="project" value="TreeGrafter"/>
</dbReference>
<evidence type="ECO:0000256" key="2">
    <source>
        <dbReference type="ARBA" id="ARBA00023134"/>
    </source>
</evidence>
<protein>
    <submittedName>
        <fullName evidence="4">Putative dynamin family protein</fullName>
    </submittedName>
</protein>
<dbReference type="Proteomes" id="UP000034680">
    <property type="component" value="Unassembled WGS sequence"/>
</dbReference>
<dbReference type="InterPro" id="IPR022812">
    <property type="entry name" value="Dynamin"/>
</dbReference>
<dbReference type="InterPro" id="IPR001401">
    <property type="entry name" value="Dynamin_GTPase"/>
</dbReference>
<dbReference type="GO" id="GO:0005525">
    <property type="term" value="F:GTP binding"/>
    <property type="evidence" value="ECO:0007669"/>
    <property type="project" value="InterPro"/>
</dbReference>
<dbReference type="Gene3D" id="1.20.120.1240">
    <property type="entry name" value="Dynamin, middle domain"/>
    <property type="match status" value="1"/>
</dbReference>
<dbReference type="SMART" id="SM00053">
    <property type="entry name" value="DYNc"/>
    <property type="match status" value="1"/>
</dbReference>
<proteinExistence type="predicted"/>
<evidence type="ECO:0000313" key="4">
    <source>
        <dbReference type="EMBL" id="KKY36296.1"/>
    </source>
</evidence>
<dbReference type="PANTHER" id="PTHR11566:SF21">
    <property type="entry name" value="DYNAMIN RELATED PROTEIN 1, ISOFORM A"/>
    <property type="match status" value="1"/>
</dbReference>
<comment type="caution">
    <text evidence="4">The sequence shown here is derived from an EMBL/GenBank/DDBJ whole genome shotgun (WGS) entry which is preliminary data.</text>
</comment>